<dbReference type="AlphaFoldDB" id="A0AAD5PCQ2"/>
<gene>
    <name evidence="1" type="ORF">BDA99DRAFT_561562</name>
</gene>
<organism evidence="1 2">
    <name type="scientific">Phascolomyces articulosus</name>
    <dbReference type="NCBI Taxonomy" id="60185"/>
    <lineage>
        <taxon>Eukaryota</taxon>
        <taxon>Fungi</taxon>
        <taxon>Fungi incertae sedis</taxon>
        <taxon>Mucoromycota</taxon>
        <taxon>Mucoromycotina</taxon>
        <taxon>Mucoromycetes</taxon>
        <taxon>Mucorales</taxon>
        <taxon>Lichtheimiaceae</taxon>
        <taxon>Phascolomyces</taxon>
    </lineage>
</organism>
<reference evidence="1" key="1">
    <citation type="journal article" date="2022" name="IScience">
        <title>Evolution of zygomycete secretomes and the origins of terrestrial fungal ecologies.</title>
        <authorList>
            <person name="Chang Y."/>
            <person name="Wang Y."/>
            <person name="Mondo S."/>
            <person name="Ahrendt S."/>
            <person name="Andreopoulos W."/>
            <person name="Barry K."/>
            <person name="Beard J."/>
            <person name="Benny G.L."/>
            <person name="Blankenship S."/>
            <person name="Bonito G."/>
            <person name="Cuomo C."/>
            <person name="Desiro A."/>
            <person name="Gervers K.A."/>
            <person name="Hundley H."/>
            <person name="Kuo A."/>
            <person name="LaButti K."/>
            <person name="Lang B.F."/>
            <person name="Lipzen A."/>
            <person name="O'Donnell K."/>
            <person name="Pangilinan J."/>
            <person name="Reynolds N."/>
            <person name="Sandor L."/>
            <person name="Smith M.E."/>
            <person name="Tsang A."/>
            <person name="Grigoriev I.V."/>
            <person name="Stajich J.E."/>
            <person name="Spatafora J.W."/>
        </authorList>
    </citation>
    <scope>NUCLEOTIDE SEQUENCE</scope>
    <source>
        <strain evidence="1">RSA 2281</strain>
    </source>
</reference>
<proteinExistence type="predicted"/>
<dbReference type="EMBL" id="JAIXMP010000019">
    <property type="protein sequence ID" value="KAI9258134.1"/>
    <property type="molecule type" value="Genomic_DNA"/>
</dbReference>
<sequence length="61" mass="7051">MFHEPDMFFQWLNQKSRVSGDDDNVRPDGGMNVVSQLQNVYALGFVEVKTNTIQEFELLKS</sequence>
<evidence type="ECO:0000313" key="1">
    <source>
        <dbReference type="EMBL" id="KAI9258134.1"/>
    </source>
</evidence>
<dbReference type="Proteomes" id="UP001209540">
    <property type="component" value="Unassembled WGS sequence"/>
</dbReference>
<protein>
    <submittedName>
        <fullName evidence="1">Uncharacterized protein</fullName>
    </submittedName>
</protein>
<reference evidence="1" key="2">
    <citation type="submission" date="2023-02" db="EMBL/GenBank/DDBJ databases">
        <authorList>
            <consortium name="DOE Joint Genome Institute"/>
            <person name="Mondo S.J."/>
            <person name="Chang Y."/>
            <person name="Wang Y."/>
            <person name="Ahrendt S."/>
            <person name="Andreopoulos W."/>
            <person name="Barry K."/>
            <person name="Beard J."/>
            <person name="Benny G.L."/>
            <person name="Blankenship S."/>
            <person name="Bonito G."/>
            <person name="Cuomo C."/>
            <person name="Desiro A."/>
            <person name="Gervers K.A."/>
            <person name="Hundley H."/>
            <person name="Kuo A."/>
            <person name="LaButti K."/>
            <person name="Lang B.F."/>
            <person name="Lipzen A."/>
            <person name="O'Donnell K."/>
            <person name="Pangilinan J."/>
            <person name="Reynolds N."/>
            <person name="Sandor L."/>
            <person name="Smith M.W."/>
            <person name="Tsang A."/>
            <person name="Grigoriev I.V."/>
            <person name="Stajich J.E."/>
            <person name="Spatafora J.W."/>
        </authorList>
    </citation>
    <scope>NUCLEOTIDE SEQUENCE</scope>
    <source>
        <strain evidence="1">RSA 2281</strain>
    </source>
</reference>
<name>A0AAD5PCQ2_9FUNG</name>
<comment type="caution">
    <text evidence="1">The sequence shown here is derived from an EMBL/GenBank/DDBJ whole genome shotgun (WGS) entry which is preliminary data.</text>
</comment>
<keyword evidence="2" id="KW-1185">Reference proteome</keyword>
<accession>A0AAD5PCQ2</accession>
<evidence type="ECO:0000313" key="2">
    <source>
        <dbReference type="Proteomes" id="UP001209540"/>
    </source>
</evidence>